<dbReference type="EMBL" id="MU070194">
    <property type="protein sequence ID" value="KAF5829179.1"/>
    <property type="molecule type" value="Genomic_DNA"/>
</dbReference>
<evidence type="ECO:0000256" key="1">
    <source>
        <dbReference type="SAM" id="MobiDB-lite"/>
    </source>
</evidence>
<organism evidence="3 4">
    <name type="scientific">Dunaliella salina</name>
    <name type="common">Green alga</name>
    <name type="synonym">Protococcus salinus</name>
    <dbReference type="NCBI Taxonomy" id="3046"/>
    <lineage>
        <taxon>Eukaryota</taxon>
        <taxon>Viridiplantae</taxon>
        <taxon>Chlorophyta</taxon>
        <taxon>core chlorophytes</taxon>
        <taxon>Chlorophyceae</taxon>
        <taxon>CS clade</taxon>
        <taxon>Chlamydomonadales</taxon>
        <taxon>Dunaliellaceae</taxon>
        <taxon>Dunaliella</taxon>
    </lineage>
</organism>
<proteinExistence type="predicted"/>
<dbReference type="SUPFAM" id="SSF52374">
    <property type="entry name" value="Nucleotidylyl transferase"/>
    <property type="match status" value="1"/>
</dbReference>
<dbReference type="PANTHER" id="PTHR10695">
    <property type="entry name" value="DEPHOSPHO-COA KINASE-RELATED"/>
    <property type="match status" value="1"/>
</dbReference>
<dbReference type="Proteomes" id="UP000815325">
    <property type="component" value="Unassembled WGS sequence"/>
</dbReference>
<evidence type="ECO:0000313" key="4">
    <source>
        <dbReference type="Proteomes" id="UP000815325"/>
    </source>
</evidence>
<dbReference type="Pfam" id="PF01467">
    <property type="entry name" value="CTP_transf_like"/>
    <property type="match status" value="1"/>
</dbReference>
<dbReference type="Gene3D" id="3.40.50.620">
    <property type="entry name" value="HUPs"/>
    <property type="match status" value="1"/>
</dbReference>
<evidence type="ECO:0000259" key="2">
    <source>
        <dbReference type="Pfam" id="PF01467"/>
    </source>
</evidence>
<dbReference type="InterPro" id="IPR004821">
    <property type="entry name" value="Cyt_trans-like"/>
</dbReference>
<sequence>MHRISPRTSAPSSACLSSVKPCPRMAHHSVLYPPSSPPSSAVIGCIGEDQQRAIHAYTRTLVNNEHEAIYVHLEGSRTPSSGQIRAIALMYDAVTDYDPRISLVPLLPAAGWSTEAVAESLPHPITIALPLQGKHTPPLQGFAQHLIEQLASRGPIPSLVYLDLDQEPEAEAVAASIHMPQVILPALGGGQQQSQPCPQANAEHQGKQQGLEEPNLPLCFQRIALGGTFDRMHCGHRLLLATAALVAQETAYVGITAEQLLANKNHAEMLESYDARRDAAVAFMQAVRPGLKVVAGALVDPQEPTQAELDPSMEAIVVSRETLGGAEKINAGRVRRGFKPLVIVVVPVIGGKDASNKLSSSQLRAQDAAALGRG</sequence>
<protein>
    <recommendedName>
        <fullName evidence="2">Cytidyltransferase-like domain-containing protein</fullName>
    </recommendedName>
</protein>
<gene>
    <name evidence="3" type="ORF">DUNSADRAFT_16444</name>
</gene>
<dbReference type="PANTHER" id="PTHR10695:SF46">
    <property type="entry name" value="BIFUNCTIONAL COENZYME A SYNTHASE-RELATED"/>
    <property type="match status" value="1"/>
</dbReference>
<dbReference type="InterPro" id="IPR014729">
    <property type="entry name" value="Rossmann-like_a/b/a_fold"/>
</dbReference>
<reference evidence="3" key="1">
    <citation type="submission" date="2017-08" db="EMBL/GenBank/DDBJ databases">
        <authorList>
            <person name="Polle J.E."/>
            <person name="Barry K."/>
            <person name="Cushman J."/>
            <person name="Schmutz J."/>
            <person name="Tran D."/>
            <person name="Hathwaick L.T."/>
            <person name="Yim W.C."/>
            <person name="Jenkins J."/>
            <person name="Mckie-Krisberg Z.M."/>
            <person name="Prochnik S."/>
            <person name="Lindquist E."/>
            <person name="Dockter R.B."/>
            <person name="Adam C."/>
            <person name="Molina H."/>
            <person name="Bunkerborg J."/>
            <person name="Jin E."/>
            <person name="Buchheim M."/>
            <person name="Magnuson J."/>
        </authorList>
    </citation>
    <scope>NUCLEOTIDE SEQUENCE</scope>
    <source>
        <strain evidence="3">CCAP 19/18</strain>
    </source>
</reference>
<evidence type="ECO:0000313" key="3">
    <source>
        <dbReference type="EMBL" id="KAF5829179.1"/>
    </source>
</evidence>
<feature type="domain" description="Cytidyltransferase-like" evidence="2">
    <location>
        <begin position="225"/>
        <end position="365"/>
    </location>
</feature>
<name>A0ABQ7G3J7_DUNSA</name>
<feature type="region of interest" description="Disordered" evidence="1">
    <location>
        <begin position="188"/>
        <end position="209"/>
    </location>
</feature>
<accession>A0ABQ7G3J7</accession>
<keyword evidence="4" id="KW-1185">Reference proteome</keyword>
<comment type="caution">
    <text evidence="3">The sequence shown here is derived from an EMBL/GenBank/DDBJ whole genome shotgun (WGS) entry which is preliminary data.</text>
</comment>